<evidence type="ECO:0000313" key="1">
    <source>
        <dbReference type="EMBL" id="GAF81264.1"/>
    </source>
</evidence>
<proteinExistence type="predicted"/>
<name>X0SJS9_9ZZZZ</name>
<accession>X0SJS9</accession>
<gene>
    <name evidence="1" type="ORF">S01H1_18519</name>
</gene>
<comment type="caution">
    <text evidence="1">The sequence shown here is derived from an EMBL/GenBank/DDBJ whole genome shotgun (WGS) entry which is preliminary data.</text>
</comment>
<sequence>MPDMGPFEFSQPVPRYGLRSDLSDPSFHMFVALAMKDDIP</sequence>
<organism evidence="1">
    <name type="scientific">marine sediment metagenome</name>
    <dbReference type="NCBI Taxonomy" id="412755"/>
    <lineage>
        <taxon>unclassified sequences</taxon>
        <taxon>metagenomes</taxon>
        <taxon>ecological metagenomes</taxon>
    </lineage>
</organism>
<reference evidence="1" key="1">
    <citation type="journal article" date="2014" name="Front. Microbiol.">
        <title>High frequency of phylogenetically diverse reductive dehalogenase-homologous genes in deep subseafloor sedimentary metagenomes.</title>
        <authorList>
            <person name="Kawai M."/>
            <person name="Futagami T."/>
            <person name="Toyoda A."/>
            <person name="Takaki Y."/>
            <person name="Nishi S."/>
            <person name="Hori S."/>
            <person name="Arai W."/>
            <person name="Tsubouchi T."/>
            <person name="Morono Y."/>
            <person name="Uchiyama I."/>
            <person name="Ito T."/>
            <person name="Fujiyama A."/>
            <person name="Inagaki F."/>
            <person name="Takami H."/>
        </authorList>
    </citation>
    <scope>NUCLEOTIDE SEQUENCE</scope>
    <source>
        <strain evidence="1">Expedition CK06-06</strain>
    </source>
</reference>
<dbReference type="AlphaFoldDB" id="X0SJS9"/>
<protein>
    <submittedName>
        <fullName evidence="1">Uncharacterized protein</fullName>
    </submittedName>
</protein>
<dbReference type="EMBL" id="BARS01009908">
    <property type="protein sequence ID" value="GAF81264.1"/>
    <property type="molecule type" value="Genomic_DNA"/>
</dbReference>